<reference evidence="2 3" key="1">
    <citation type="submission" date="2015-09" db="EMBL/GenBank/DDBJ databases">
        <title>Identification and resolution of microdiversity through metagenomic sequencing of parallel consortia.</title>
        <authorList>
            <person name="Nelson W.C."/>
            <person name="Romine M.F."/>
            <person name="Lindemann S.R."/>
        </authorList>
    </citation>
    <scope>NUCLEOTIDE SEQUENCE [LARGE SCALE GENOMIC DNA]</scope>
    <source>
        <strain evidence="2">Ana</strain>
    </source>
</reference>
<name>A0A0P8BH32_9CYAN</name>
<sequence>MTIQELLNAAEQLSLSDQVQLASQLMQTAIQKLQASSNETLSSAKTEEAAPSHQVLQESKHSPFEIFQELGLVGCIKDADPHLSRNYKSLVHQEMEDRHNRDRQ</sequence>
<dbReference type="Proteomes" id="UP000050465">
    <property type="component" value="Unassembled WGS sequence"/>
</dbReference>
<evidence type="ECO:0000313" key="3">
    <source>
        <dbReference type="Proteomes" id="UP000050465"/>
    </source>
</evidence>
<proteinExistence type="predicted"/>
<evidence type="ECO:0000256" key="1">
    <source>
        <dbReference type="SAM" id="MobiDB-lite"/>
    </source>
</evidence>
<dbReference type="PATRIC" id="fig|1666911.3.peg.2338"/>
<organism evidence="2 3">
    <name type="scientific">Phormidesmis priestleyi Ana</name>
    <dbReference type="NCBI Taxonomy" id="1666911"/>
    <lineage>
        <taxon>Bacteria</taxon>
        <taxon>Bacillati</taxon>
        <taxon>Cyanobacteriota</taxon>
        <taxon>Cyanophyceae</taxon>
        <taxon>Leptolyngbyales</taxon>
        <taxon>Leptolyngbyaceae</taxon>
        <taxon>Phormidesmis</taxon>
    </lineage>
</organism>
<dbReference type="AlphaFoldDB" id="A0A0P8BH32"/>
<dbReference type="EMBL" id="LJZR01000040">
    <property type="protein sequence ID" value="KPQ33028.1"/>
    <property type="molecule type" value="Genomic_DNA"/>
</dbReference>
<gene>
    <name evidence="2" type="ORF">HLUCCA11_19910</name>
</gene>
<dbReference type="STRING" id="1666911.HLUCCA11_19910"/>
<accession>A0A0P8BH32</accession>
<feature type="region of interest" description="Disordered" evidence="1">
    <location>
        <begin position="36"/>
        <end position="57"/>
    </location>
</feature>
<evidence type="ECO:0000313" key="2">
    <source>
        <dbReference type="EMBL" id="KPQ33028.1"/>
    </source>
</evidence>
<comment type="caution">
    <text evidence="2">The sequence shown here is derived from an EMBL/GenBank/DDBJ whole genome shotgun (WGS) entry which is preliminary data.</text>
</comment>
<protein>
    <submittedName>
        <fullName evidence="2">Uncharacterized protein</fullName>
    </submittedName>
</protein>